<feature type="transmembrane region" description="Helical" evidence="1">
    <location>
        <begin position="108"/>
        <end position="132"/>
    </location>
</feature>
<keyword evidence="1" id="KW-1133">Transmembrane helix</keyword>
<protein>
    <submittedName>
        <fullName evidence="2">Uncharacterized protein</fullName>
    </submittedName>
</protein>
<reference evidence="3" key="1">
    <citation type="journal article" date="2019" name="Int. J. Syst. Evol. Microbiol.">
        <title>The Global Catalogue of Microorganisms (GCM) 10K type strain sequencing project: providing services to taxonomists for standard genome sequencing and annotation.</title>
        <authorList>
            <consortium name="The Broad Institute Genomics Platform"/>
            <consortium name="The Broad Institute Genome Sequencing Center for Infectious Disease"/>
            <person name="Wu L."/>
            <person name="Ma J."/>
        </authorList>
    </citation>
    <scope>NUCLEOTIDE SEQUENCE [LARGE SCALE GENOMIC DNA]</scope>
    <source>
        <strain evidence="3">CCM 8924</strain>
    </source>
</reference>
<feature type="transmembrane region" description="Helical" evidence="1">
    <location>
        <begin position="81"/>
        <end position="102"/>
    </location>
</feature>
<name>A0ABW1RRM7_9LACO</name>
<proteinExistence type="predicted"/>
<evidence type="ECO:0000256" key="1">
    <source>
        <dbReference type="SAM" id="Phobius"/>
    </source>
</evidence>
<sequence length="142" mass="15941">MKDRINRNKYAILFGIVAFGLTIKFEVTPHNINNFIDVMSNLLSFSSMTTAILVAMLVFVPKLSIGPLKVLRTDKKFLDRILITTELYFLLSVSALVSVSLFDKTTQTLFSTLILGIVFSLFVSSLVETIYISMVLSKTIHL</sequence>
<gene>
    <name evidence="2" type="ORF">ACFQGR_01455</name>
</gene>
<dbReference type="Proteomes" id="UP001596158">
    <property type="component" value="Unassembled WGS sequence"/>
</dbReference>
<keyword evidence="1" id="KW-0472">Membrane</keyword>
<keyword evidence="1" id="KW-0812">Transmembrane</keyword>
<dbReference type="EMBL" id="JBHSSG010000007">
    <property type="protein sequence ID" value="MFC6178078.1"/>
    <property type="molecule type" value="Genomic_DNA"/>
</dbReference>
<accession>A0ABW1RRM7</accession>
<organism evidence="2 3">
    <name type="scientific">Weissella sagaensis</name>
    <dbReference type="NCBI Taxonomy" id="2559928"/>
    <lineage>
        <taxon>Bacteria</taxon>
        <taxon>Bacillati</taxon>
        <taxon>Bacillota</taxon>
        <taxon>Bacilli</taxon>
        <taxon>Lactobacillales</taxon>
        <taxon>Lactobacillaceae</taxon>
        <taxon>Weissella</taxon>
    </lineage>
</organism>
<feature type="transmembrane region" description="Helical" evidence="1">
    <location>
        <begin position="38"/>
        <end position="60"/>
    </location>
</feature>
<dbReference type="RefSeq" id="WP_137600737.1">
    <property type="nucleotide sequence ID" value="NZ_BJDT01000005.1"/>
</dbReference>
<evidence type="ECO:0000313" key="3">
    <source>
        <dbReference type="Proteomes" id="UP001596158"/>
    </source>
</evidence>
<comment type="caution">
    <text evidence="2">The sequence shown here is derived from an EMBL/GenBank/DDBJ whole genome shotgun (WGS) entry which is preliminary data.</text>
</comment>
<evidence type="ECO:0000313" key="2">
    <source>
        <dbReference type="EMBL" id="MFC6178078.1"/>
    </source>
</evidence>
<keyword evidence="3" id="KW-1185">Reference proteome</keyword>